<comment type="similarity">
    <text evidence="1">Belongs to the peptidase C56 family.</text>
</comment>
<evidence type="ECO:0000259" key="2">
    <source>
        <dbReference type="Pfam" id="PF01965"/>
    </source>
</evidence>
<dbReference type="NCBIfam" id="TIGR01382">
    <property type="entry name" value="PfpI"/>
    <property type="match status" value="1"/>
</dbReference>
<dbReference type="KEGG" id="dsc:ABOD76_08825"/>
<keyword evidence="3" id="KW-0315">Glutamine amidotransferase</keyword>
<dbReference type="RefSeq" id="WP_350244468.1">
    <property type="nucleotide sequence ID" value="NZ_CP158299.1"/>
</dbReference>
<dbReference type="PANTHER" id="PTHR42733:SF12">
    <property type="entry name" value="PROTEINASE"/>
    <property type="match status" value="1"/>
</dbReference>
<sequence>MTQQGNSVSGKRVAILATDGFEQVELTGPKEALDQAGAQTTIVSLKPGSIQGMNGDTELGDTFPVDQTVEQVSANDFDALLLPGGVANPDKLRTNKQAVALVKAFYDSGKPIAAICHGPWTLVEADVVRGLQVTSWPSLQTDLRNAGASWVDETVVTDRGVVTSRNPQDIPNFNRKMLEEFAEGDHSQKRQQS</sequence>
<dbReference type="PANTHER" id="PTHR42733">
    <property type="entry name" value="DJ-1 PROTEIN"/>
    <property type="match status" value="1"/>
</dbReference>
<dbReference type="Pfam" id="PF01965">
    <property type="entry name" value="DJ-1_PfpI"/>
    <property type="match status" value="1"/>
</dbReference>
<reference evidence="3" key="1">
    <citation type="submission" date="2024-06" db="EMBL/GenBank/DDBJ databases">
        <title>Draft Genome Sequence of Deinococcus sonorensis Type Strain KR-87, a Biofilm Producing Representative of the Genus Deinococcus.</title>
        <authorList>
            <person name="Boren L.S."/>
            <person name="Grosso R.A."/>
            <person name="Hugenberg-Cox A.N."/>
            <person name="Hill J.T.E."/>
            <person name="Albert C.M."/>
            <person name="Tuohy J.M."/>
        </authorList>
    </citation>
    <scope>NUCLEOTIDE SEQUENCE</scope>
    <source>
        <strain evidence="3">KR-87</strain>
    </source>
</reference>
<gene>
    <name evidence="3" type="ORF">ABOD76_08825</name>
</gene>
<evidence type="ECO:0000256" key="1">
    <source>
        <dbReference type="ARBA" id="ARBA00008542"/>
    </source>
</evidence>
<dbReference type="InterPro" id="IPR002818">
    <property type="entry name" value="DJ-1/PfpI"/>
</dbReference>
<feature type="domain" description="DJ-1/PfpI" evidence="2">
    <location>
        <begin position="11"/>
        <end position="180"/>
    </location>
</feature>
<dbReference type="Gene3D" id="3.40.50.880">
    <property type="match status" value="1"/>
</dbReference>
<dbReference type="CDD" id="cd03134">
    <property type="entry name" value="GATase1_PfpI_like"/>
    <property type="match status" value="1"/>
</dbReference>
<name>A0AAU7UEB1_9DEIO</name>
<proteinExistence type="inferred from homology"/>
<protein>
    <submittedName>
        <fullName evidence="3">Type 1 glutamine amidotransferase domain-containing protein</fullName>
    </submittedName>
</protein>
<dbReference type="InterPro" id="IPR006286">
    <property type="entry name" value="C56_PfpI-like"/>
</dbReference>
<dbReference type="AlphaFoldDB" id="A0AAU7UEB1"/>
<dbReference type="EMBL" id="CP158299">
    <property type="protein sequence ID" value="XBV86399.1"/>
    <property type="molecule type" value="Genomic_DNA"/>
</dbReference>
<dbReference type="SUPFAM" id="SSF52317">
    <property type="entry name" value="Class I glutamine amidotransferase-like"/>
    <property type="match status" value="1"/>
</dbReference>
<organism evidence="3">
    <name type="scientific">Deinococcus sonorensis KR-87</name>
    <dbReference type="NCBI Taxonomy" id="694439"/>
    <lineage>
        <taxon>Bacteria</taxon>
        <taxon>Thermotogati</taxon>
        <taxon>Deinococcota</taxon>
        <taxon>Deinococci</taxon>
        <taxon>Deinococcales</taxon>
        <taxon>Deinococcaceae</taxon>
        <taxon>Deinococcus</taxon>
    </lineage>
</organism>
<accession>A0AAU7UEB1</accession>
<dbReference type="InterPro" id="IPR029062">
    <property type="entry name" value="Class_I_gatase-like"/>
</dbReference>
<dbReference type="PROSITE" id="PS51276">
    <property type="entry name" value="PEPTIDASE_C56_PFPI"/>
    <property type="match status" value="1"/>
</dbReference>
<evidence type="ECO:0000313" key="3">
    <source>
        <dbReference type="EMBL" id="XBV86399.1"/>
    </source>
</evidence>